<evidence type="ECO:0000256" key="7">
    <source>
        <dbReference type="ARBA" id="ARBA00022840"/>
    </source>
</evidence>
<comment type="catalytic activity">
    <reaction evidence="11">
        <text>L-seryl-[protein] + ATP = O-phospho-L-seryl-[protein] + ADP + H(+)</text>
        <dbReference type="Rhea" id="RHEA:17989"/>
        <dbReference type="Rhea" id="RHEA-COMP:9863"/>
        <dbReference type="Rhea" id="RHEA-COMP:11604"/>
        <dbReference type="ChEBI" id="CHEBI:15378"/>
        <dbReference type="ChEBI" id="CHEBI:29999"/>
        <dbReference type="ChEBI" id="CHEBI:30616"/>
        <dbReference type="ChEBI" id="CHEBI:83421"/>
        <dbReference type="ChEBI" id="CHEBI:456216"/>
        <dbReference type="EC" id="2.7.11.1"/>
    </reaction>
</comment>
<keyword evidence="5" id="KW-0812">Transmembrane</keyword>
<evidence type="ECO:0000256" key="12">
    <source>
        <dbReference type="SAM" id="MobiDB-lite"/>
    </source>
</evidence>
<comment type="catalytic activity">
    <reaction evidence="10">
        <text>L-threonyl-[protein] + ATP = O-phospho-L-threonyl-[protein] + ADP + H(+)</text>
        <dbReference type="Rhea" id="RHEA:46608"/>
        <dbReference type="Rhea" id="RHEA-COMP:11060"/>
        <dbReference type="Rhea" id="RHEA-COMP:11605"/>
        <dbReference type="ChEBI" id="CHEBI:15378"/>
        <dbReference type="ChEBI" id="CHEBI:30013"/>
        <dbReference type="ChEBI" id="CHEBI:30616"/>
        <dbReference type="ChEBI" id="CHEBI:61977"/>
        <dbReference type="ChEBI" id="CHEBI:456216"/>
        <dbReference type="EC" id="2.7.11.1"/>
    </reaction>
</comment>
<gene>
    <name evidence="13" type="ORF">LUZ62_066748</name>
</gene>
<accession>A0AAV8EUL9</accession>
<dbReference type="GO" id="GO:0005886">
    <property type="term" value="C:plasma membrane"/>
    <property type="evidence" value="ECO:0007669"/>
    <property type="project" value="UniProtKB-SubCell"/>
</dbReference>
<evidence type="ECO:0000256" key="1">
    <source>
        <dbReference type="ARBA" id="ARBA00004162"/>
    </source>
</evidence>
<keyword evidence="6" id="KW-0547">Nucleotide-binding</keyword>
<dbReference type="InterPro" id="IPR047117">
    <property type="entry name" value="PERK1-13-like"/>
</dbReference>
<dbReference type="EC" id="2.7.11.1" evidence="2"/>
<dbReference type="EMBL" id="JAMFTS010000003">
    <property type="protein sequence ID" value="KAJ4782491.1"/>
    <property type="molecule type" value="Genomic_DNA"/>
</dbReference>
<keyword evidence="13" id="KW-0675">Receptor</keyword>
<comment type="subcellular location">
    <subcellularLocation>
        <location evidence="1">Cell membrane</location>
        <topology evidence="1">Single-pass membrane protein</topology>
    </subcellularLocation>
</comment>
<keyword evidence="14" id="KW-1185">Reference proteome</keyword>
<keyword evidence="3" id="KW-0723">Serine/threonine-protein kinase</keyword>
<keyword evidence="9" id="KW-0472">Membrane</keyword>
<dbReference type="PANTHER" id="PTHR47982">
    <property type="entry name" value="PROLINE-RICH RECEPTOR-LIKE PROTEIN KINASE PERK4"/>
    <property type="match status" value="1"/>
</dbReference>
<proteinExistence type="predicted"/>
<dbReference type="PANTHER" id="PTHR47982:SF44">
    <property type="entry name" value="PROLINE-RICH RECEPTOR-LIKE PROTEIN KINASE PERK13-RELATED"/>
    <property type="match status" value="1"/>
</dbReference>
<evidence type="ECO:0000256" key="6">
    <source>
        <dbReference type="ARBA" id="ARBA00022741"/>
    </source>
</evidence>
<protein>
    <recommendedName>
        <fullName evidence="2">non-specific serine/threonine protein kinase</fullName>
        <ecNumber evidence="2">2.7.11.1</ecNumber>
    </recommendedName>
</protein>
<reference evidence="13" key="1">
    <citation type="submission" date="2022-08" db="EMBL/GenBank/DDBJ databases">
        <authorList>
            <person name="Marques A."/>
        </authorList>
    </citation>
    <scope>NUCLEOTIDE SEQUENCE</scope>
    <source>
        <strain evidence="13">RhyPub2mFocal</strain>
        <tissue evidence="13">Leaves</tissue>
    </source>
</reference>
<comment type="caution">
    <text evidence="13">The sequence shown here is derived from an EMBL/GenBank/DDBJ whole genome shotgun (WGS) entry which is preliminary data.</text>
</comment>
<evidence type="ECO:0000313" key="14">
    <source>
        <dbReference type="Proteomes" id="UP001140206"/>
    </source>
</evidence>
<evidence type="ECO:0000256" key="3">
    <source>
        <dbReference type="ARBA" id="ARBA00022527"/>
    </source>
</evidence>
<dbReference type="Proteomes" id="UP001140206">
    <property type="component" value="Chromosome 3"/>
</dbReference>
<evidence type="ECO:0000313" key="13">
    <source>
        <dbReference type="EMBL" id="KAJ4782491.1"/>
    </source>
</evidence>
<evidence type="ECO:0000256" key="9">
    <source>
        <dbReference type="ARBA" id="ARBA00023136"/>
    </source>
</evidence>
<keyword evidence="4" id="KW-0808">Transferase</keyword>
<keyword evidence="8" id="KW-1133">Transmembrane helix</keyword>
<dbReference type="GO" id="GO:0005524">
    <property type="term" value="F:ATP binding"/>
    <property type="evidence" value="ECO:0007669"/>
    <property type="project" value="UniProtKB-KW"/>
</dbReference>
<dbReference type="AlphaFoldDB" id="A0AAV8EUL9"/>
<evidence type="ECO:0000256" key="2">
    <source>
        <dbReference type="ARBA" id="ARBA00012513"/>
    </source>
</evidence>
<evidence type="ECO:0000256" key="8">
    <source>
        <dbReference type="ARBA" id="ARBA00022989"/>
    </source>
</evidence>
<evidence type="ECO:0000256" key="4">
    <source>
        <dbReference type="ARBA" id="ARBA00022679"/>
    </source>
</evidence>
<dbReference type="GO" id="GO:0004674">
    <property type="term" value="F:protein serine/threonine kinase activity"/>
    <property type="evidence" value="ECO:0007669"/>
    <property type="project" value="UniProtKB-KW"/>
</dbReference>
<organism evidence="13 14">
    <name type="scientific">Rhynchospora pubera</name>
    <dbReference type="NCBI Taxonomy" id="906938"/>
    <lineage>
        <taxon>Eukaryota</taxon>
        <taxon>Viridiplantae</taxon>
        <taxon>Streptophyta</taxon>
        <taxon>Embryophyta</taxon>
        <taxon>Tracheophyta</taxon>
        <taxon>Spermatophyta</taxon>
        <taxon>Magnoliopsida</taxon>
        <taxon>Liliopsida</taxon>
        <taxon>Poales</taxon>
        <taxon>Cyperaceae</taxon>
        <taxon>Cyperoideae</taxon>
        <taxon>Rhynchosporeae</taxon>
        <taxon>Rhynchospora</taxon>
    </lineage>
</organism>
<name>A0AAV8EUL9_9POAL</name>
<evidence type="ECO:0000256" key="5">
    <source>
        <dbReference type="ARBA" id="ARBA00022692"/>
    </source>
</evidence>
<keyword evidence="7" id="KW-0067">ATP-binding</keyword>
<evidence type="ECO:0000256" key="10">
    <source>
        <dbReference type="ARBA" id="ARBA00047899"/>
    </source>
</evidence>
<sequence length="94" mass="10515">MYRMIEAAAACVRHSAPKRPRMVQVLRALDNDGGHVMDLTNGVKVGQSTAFNPCQYPPSQIQRFQQMAFSIEGNSSEVDETPNKPLTRTMESKF</sequence>
<keyword evidence="13" id="KW-0418">Kinase</keyword>
<evidence type="ECO:0000256" key="11">
    <source>
        <dbReference type="ARBA" id="ARBA00048679"/>
    </source>
</evidence>
<feature type="region of interest" description="Disordered" evidence="12">
    <location>
        <begin position="73"/>
        <end position="94"/>
    </location>
</feature>